<evidence type="ECO:0000313" key="7">
    <source>
        <dbReference type="EMBL" id="MDP2539494.1"/>
    </source>
</evidence>
<sequence>MKKIKLNFVDMWVDFDAHDNFFTRILSKRFEVEISPNPDFVICSVFGSDFKKYTCPRIIFIGENIVPNFNAYDYALSFEFLEYGDRHLRLPLYYMYLDNYIHEGRKFDRKITPEDAKRKFCNFVYSNNLQADPIRQEFFHQLSKYKQVDSGGRFLNNIGGAIKDKLEFQKKYKFSIAFENSTHPGYTTEKILDAFLSKTIPIYWGSSLVGRDFNKDAFIDVNDYDSIDEVIKVIMELDNDDEKYLQKLSLPYLNNEKFCENLNDDKILDFFENIFSNPHIYHKDSLPNRDENGHYGKVPFSIRMLSAMIPIKSMRHRFRNYLIDRDKIKKYQKFIKKD</sequence>
<dbReference type="PANTHER" id="PTHR11929:SF194">
    <property type="entry name" value="ALPHA-(1,3)-FUCOSYLTRANSFERASE 10"/>
    <property type="match status" value="1"/>
</dbReference>
<reference evidence="6" key="2">
    <citation type="submission" date="2023-07" db="EMBL/GenBank/DDBJ databases">
        <authorList>
            <person name="Aydin F."/>
            <person name="Tarhane S."/>
            <person name="Saticioglu I.B."/>
            <person name="Karakaya E."/>
            <person name="Abay S."/>
            <person name="Guran O."/>
            <person name="Bozkurt E."/>
            <person name="Uzum N."/>
            <person name="Olgun K."/>
            <person name="Jablonski D."/>
        </authorList>
    </citation>
    <scope>NUCLEOTIDE SEQUENCE</scope>
    <source>
        <strain evidence="6">Faydin-H75</strain>
    </source>
</reference>
<comment type="similarity">
    <text evidence="1">Belongs to the glycosyltransferase 10 family.</text>
</comment>
<evidence type="ECO:0000256" key="3">
    <source>
        <dbReference type="ARBA" id="ARBA00022679"/>
    </source>
</evidence>
<dbReference type="Gene3D" id="3.40.50.11660">
    <property type="entry name" value="Glycosyl transferase family 10, C-terminal domain"/>
    <property type="match status" value="1"/>
</dbReference>
<proteinExistence type="inferred from homology"/>
<evidence type="ECO:0000313" key="9">
    <source>
        <dbReference type="Proteomes" id="UP001240777"/>
    </source>
</evidence>
<dbReference type="Pfam" id="PF00852">
    <property type="entry name" value="Glyco_transf_10"/>
    <property type="match status" value="1"/>
</dbReference>
<dbReference type="InterPro" id="IPR041058">
    <property type="entry name" value="FucT_N"/>
</dbReference>
<dbReference type="RefSeq" id="WP_305517408.1">
    <property type="nucleotide sequence ID" value="NZ_JAUPEV010000010.1"/>
</dbReference>
<comment type="caution">
    <text evidence="7">The sequence shown here is derived from an EMBL/GenBank/DDBJ whole genome shotgun (WGS) entry which is preliminary data.</text>
</comment>
<gene>
    <name evidence="6" type="ORF">Q5I04_06540</name>
    <name evidence="7" type="ORF">Q5I06_06870</name>
</gene>
<keyword evidence="9" id="KW-1185">Reference proteome</keyword>
<dbReference type="EMBL" id="JAUPEV010000010">
    <property type="protein sequence ID" value="MDO7253566.1"/>
    <property type="molecule type" value="Genomic_DNA"/>
</dbReference>
<dbReference type="InterPro" id="IPR038577">
    <property type="entry name" value="GT10-like_C_sf"/>
</dbReference>
<feature type="domain" description="Fucosyltransferase C-terminal" evidence="4">
    <location>
        <begin position="116"/>
        <end position="246"/>
    </location>
</feature>
<protein>
    <submittedName>
        <fullName evidence="7">Glycosyltransferase family 10</fullName>
    </submittedName>
</protein>
<dbReference type="InterPro" id="IPR055270">
    <property type="entry name" value="Glyco_tran_10_C"/>
</dbReference>
<name>A0AA90ST01_9HELI</name>
<dbReference type="GO" id="GO:0008417">
    <property type="term" value="F:fucosyltransferase activity"/>
    <property type="evidence" value="ECO:0007669"/>
    <property type="project" value="InterPro"/>
</dbReference>
<evidence type="ECO:0000313" key="6">
    <source>
        <dbReference type="EMBL" id="MDO7253566.1"/>
    </source>
</evidence>
<keyword evidence="2" id="KW-0328">Glycosyltransferase</keyword>
<organism evidence="7 8">
    <name type="scientific">Helicobacter cappadocius</name>
    <dbReference type="NCBI Taxonomy" id="3063998"/>
    <lineage>
        <taxon>Bacteria</taxon>
        <taxon>Pseudomonadati</taxon>
        <taxon>Campylobacterota</taxon>
        <taxon>Epsilonproteobacteria</taxon>
        <taxon>Campylobacterales</taxon>
        <taxon>Helicobacteraceae</taxon>
        <taxon>Helicobacter</taxon>
    </lineage>
</organism>
<dbReference type="EMBL" id="JAUYZK010000010">
    <property type="protein sequence ID" value="MDP2539494.1"/>
    <property type="molecule type" value="Genomic_DNA"/>
</dbReference>
<dbReference type="AlphaFoldDB" id="A0AA90ST01"/>
<dbReference type="Pfam" id="PF18025">
    <property type="entry name" value="FucT_N"/>
    <property type="match status" value="1"/>
</dbReference>
<evidence type="ECO:0000256" key="1">
    <source>
        <dbReference type="ARBA" id="ARBA00008919"/>
    </source>
</evidence>
<dbReference type="Proteomes" id="UP001177258">
    <property type="component" value="Unassembled WGS sequence"/>
</dbReference>
<reference evidence="6 8" key="3">
    <citation type="journal article" date="2024" name="Syst. Appl. Microbiol.">
        <title>Helicobacter cappadocius sp. nov., from lizards: The first psychrotrophic Helicobacter species.</title>
        <authorList>
            <person name="Aydin F."/>
            <person name="Tarhane S."/>
            <person name="Karakaya E."/>
            <person name="Abay S."/>
            <person name="Kayman T."/>
            <person name="Guran O."/>
            <person name="Bozkurt E."/>
            <person name="Uzum N."/>
            <person name="Avci A."/>
            <person name="Olgun K."/>
            <person name="Jablonski D."/>
            <person name="Guran C."/>
            <person name="Burcin Saticioglu I."/>
        </authorList>
    </citation>
    <scope>NUCLEOTIDE SEQUENCE [LARGE SCALE GENOMIC DNA]</scope>
    <source>
        <strain evidence="6">Faydin-H75</strain>
        <strain evidence="8">faydin-H76</strain>
    </source>
</reference>
<feature type="domain" description="Alpha-(1,3)-fucosyltransferase FucT N-terminal" evidence="5">
    <location>
        <begin position="7"/>
        <end position="96"/>
    </location>
</feature>
<dbReference type="SUPFAM" id="SSF53756">
    <property type="entry name" value="UDP-Glycosyltransferase/glycogen phosphorylase"/>
    <property type="match status" value="1"/>
</dbReference>
<keyword evidence="3" id="KW-0808">Transferase</keyword>
<dbReference type="Proteomes" id="UP001240777">
    <property type="component" value="Unassembled WGS sequence"/>
</dbReference>
<dbReference type="GO" id="GO:0016020">
    <property type="term" value="C:membrane"/>
    <property type="evidence" value="ECO:0007669"/>
    <property type="project" value="InterPro"/>
</dbReference>
<evidence type="ECO:0000313" key="8">
    <source>
        <dbReference type="Proteomes" id="UP001177258"/>
    </source>
</evidence>
<dbReference type="PANTHER" id="PTHR11929">
    <property type="entry name" value="ALPHA- 1,3 -FUCOSYLTRANSFERASE"/>
    <property type="match status" value="1"/>
</dbReference>
<reference evidence="7 9" key="1">
    <citation type="submission" date="2023-07" db="EMBL/GenBank/DDBJ databases">
        <title>Unpublished Manusciprt.</title>
        <authorList>
            <person name="Aydin F."/>
            <person name="Tarhane S."/>
            <person name="Saticioglu I.B."/>
            <person name="Karakaya E."/>
            <person name="Abay S."/>
            <person name="Guran O."/>
            <person name="Bozkurt E."/>
            <person name="Uzum N."/>
            <person name="Olgun K."/>
            <person name="Jablonski D."/>
        </authorList>
    </citation>
    <scope>NUCLEOTIDE SEQUENCE</scope>
    <source>
        <strain evidence="9">faydin-H75</strain>
        <strain evidence="7">Faydin-H76</strain>
    </source>
</reference>
<evidence type="ECO:0000259" key="5">
    <source>
        <dbReference type="Pfam" id="PF18025"/>
    </source>
</evidence>
<evidence type="ECO:0000259" key="4">
    <source>
        <dbReference type="Pfam" id="PF00852"/>
    </source>
</evidence>
<accession>A0AA90ST01</accession>
<evidence type="ECO:0000256" key="2">
    <source>
        <dbReference type="ARBA" id="ARBA00022676"/>
    </source>
</evidence>
<dbReference type="InterPro" id="IPR001503">
    <property type="entry name" value="Glyco_trans_10"/>
</dbReference>